<dbReference type="PANTHER" id="PTHR13533">
    <property type="entry name" value="N-ACETYLNEURAMINATE 9-O-ACETYLTRANSFERASE"/>
    <property type="match status" value="1"/>
</dbReference>
<feature type="transmembrane region" description="Helical" evidence="8">
    <location>
        <begin position="481"/>
        <end position="497"/>
    </location>
</feature>
<dbReference type="InterPro" id="IPR012419">
    <property type="entry name" value="Cas1_AcylTrans_dom"/>
</dbReference>
<feature type="transmembrane region" description="Helical" evidence="8">
    <location>
        <begin position="667"/>
        <end position="688"/>
    </location>
</feature>
<dbReference type="GO" id="GO:0005975">
    <property type="term" value="P:carbohydrate metabolic process"/>
    <property type="evidence" value="ECO:0007669"/>
    <property type="project" value="UniProtKB-ARBA"/>
</dbReference>
<dbReference type="AlphaFoldDB" id="A0A9W8I903"/>
<dbReference type="Pfam" id="PF07779">
    <property type="entry name" value="Cas1_AcylT"/>
    <property type="match status" value="1"/>
</dbReference>
<evidence type="ECO:0000256" key="7">
    <source>
        <dbReference type="ARBA" id="ARBA00023180"/>
    </source>
</evidence>
<feature type="transmembrane region" description="Helical" evidence="8">
    <location>
        <begin position="571"/>
        <end position="594"/>
    </location>
</feature>
<dbReference type="GO" id="GO:0005794">
    <property type="term" value="C:Golgi apparatus"/>
    <property type="evidence" value="ECO:0007669"/>
    <property type="project" value="UniProtKB-ARBA"/>
</dbReference>
<feature type="transmembrane region" description="Helical" evidence="8">
    <location>
        <begin position="385"/>
        <end position="405"/>
    </location>
</feature>
<name>A0A9W8I903_9FUNG</name>
<feature type="transmembrane region" description="Helical" evidence="8">
    <location>
        <begin position="503"/>
        <end position="520"/>
    </location>
</feature>
<evidence type="ECO:0000256" key="2">
    <source>
        <dbReference type="ARBA" id="ARBA00010666"/>
    </source>
</evidence>
<dbReference type="GO" id="GO:0016020">
    <property type="term" value="C:membrane"/>
    <property type="evidence" value="ECO:0007669"/>
    <property type="project" value="UniProtKB-SubCell"/>
</dbReference>
<feature type="transmembrane region" description="Helical" evidence="8">
    <location>
        <begin position="319"/>
        <end position="337"/>
    </location>
</feature>
<keyword evidence="3" id="KW-0808">Transferase</keyword>
<evidence type="ECO:0000256" key="5">
    <source>
        <dbReference type="ARBA" id="ARBA00022989"/>
    </source>
</evidence>
<dbReference type="Proteomes" id="UP001139887">
    <property type="component" value="Unassembled WGS sequence"/>
</dbReference>
<keyword evidence="7" id="KW-0325">Glycoprotein</keyword>
<keyword evidence="4 8" id="KW-0812">Transmembrane</keyword>
<gene>
    <name evidence="10" type="ORF">IWW36_001818</name>
</gene>
<comment type="similarity">
    <text evidence="2">Belongs to the PC-esterase family. CASD1 subfamily.</text>
</comment>
<evidence type="ECO:0000313" key="10">
    <source>
        <dbReference type="EMBL" id="KAJ2850502.1"/>
    </source>
</evidence>
<feature type="domain" description="Cas1p 10 TM acyl transferase" evidence="9">
    <location>
        <begin position="358"/>
        <end position="738"/>
    </location>
</feature>
<comment type="subcellular location">
    <subcellularLocation>
        <location evidence="1">Membrane</location>
        <topology evidence="1">Multi-pass membrane protein</topology>
    </subcellularLocation>
</comment>
<evidence type="ECO:0000256" key="4">
    <source>
        <dbReference type="ARBA" id="ARBA00022692"/>
    </source>
</evidence>
<evidence type="ECO:0000313" key="11">
    <source>
        <dbReference type="Proteomes" id="UP001139887"/>
    </source>
</evidence>
<comment type="caution">
    <text evidence="10">The sequence shown here is derived from an EMBL/GenBank/DDBJ whole genome shotgun (WGS) entry which is preliminary data.</text>
</comment>
<evidence type="ECO:0000256" key="3">
    <source>
        <dbReference type="ARBA" id="ARBA00022679"/>
    </source>
</evidence>
<keyword evidence="5 8" id="KW-1133">Transmembrane helix</keyword>
<sequence>MLGVLKDKVSLTTASLVVLGLSTLYALARFSPSTRIHNHCQALQRTGWWADDSSLVWQPDGCTLKQYKYEDVTRCLQAPLNPESSGSYALFIGDSTVRNKFYAWARLVDSDLANQSEDDGKVHADITVRWPGESGVAAMFVWDPYLRSDLVKQVLDGAYNETLQMPRLVVLGTGSWYLRNPNESGGTVGWRRTMDNIVQKVASSQRSGARPIAQHLYLSPVTHVVPDKLSPERYDTLDPRAIRWMNAYMQAADLPVFYSWDEMARTRPDETKDGLHYSKPLESAAINVLLNRICNRDAIPRHPPIRTTCCFEYPQPNRFVTYFALLTLLGIPALLFIRARVPTLGLLRLAPSADTLRQMLVFGSILLLMFVTDRTPLFDKLQKHYIGWVFALLVGLSMAAGVATWQADKAPAFLGRQQTDEWKGWMQLVILAYHLMNASGVSGIYNPVRVLVAMYLYMTGYGHFCYFYNKRDYGLRRLTAVLLRTNILAVGLAYVMGTSYMDYYFAPLSSAWVLIVWLTMRIQPAANYTRMAWAKIGVSALAFNTVNRLHLWPFGLLAKLGVHWSEREWEFRFGTDIFIVYVGMATALVSLQMGQQLQAHPRWLQIKRWAVLASIIGVIFYFYFELTRANKFEYNKWHPYVSPFAVLSFVVLRNATEYLRSHSSSAFRFAGLISLELFIAQFHLFLAADTKAVLVLFDSRLWFINLALTTLVFVGMCKLLGTASGAITAWMMANTDTSFKSENIMMTEIAHQQQSDAEGRPRALDRLASDPPLMARVGRQLIHTSLFGNLAVRWAVGLALLLVLNKYY</sequence>
<keyword evidence="11" id="KW-1185">Reference proteome</keyword>
<feature type="transmembrane region" description="Helical" evidence="8">
    <location>
        <begin position="700"/>
        <end position="721"/>
    </location>
</feature>
<evidence type="ECO:0000256" key="1">
    <source>
        <dbReference type="ARBA" id="ARBA00004141"/>
    </source>
</evidence>
<dbReference type="PANTHER" id="PTHR13533:SF1">
    <property type="entry name" value="N-ACETYLNEURAMINATE 9-O-ACETYLTRANSFERASE"/>
    <property type="match status" value="1"/>
</dbReference>
<feature type="transmembrane region" description="Helical" evidence="8">
    <location>
        <begin position="606"/>
        <end position="624"/>
    </location>
</feature>
<evidence type="ECO:0000259" key="9">
    <source>
        <dbReference type="Pfam" id="PF07779"/>
    </source>
</evidence>
<evidence type="ECO:0000256" key="8">
    <source>
        <dbReference type="SAM" id="Phobius"/>
    </source>
</evidence>
<feature type="transmembrane region" description="Helical" evidence="8">
    <location>
        <begin position="636"/>
        <end position="655"/>
    </location>
</feature>
<organism evidence="10 11">
    <name type="scientific">Coemansia brasiliensis</name>
    <dbReference type="NCBI Taxonomy" id="2650707"/>
    <lineage>
        <taxon>Eukaryota</taxon>
        <taxon>Fungi</taxon>
        <taxon>Fungi incertae sedis</taxon>
        <taxon>Zoopagomycota</taxon>
        <taxon>Kickxellomycotina</taxon>
        <taxon>Kickxellomycetes</taxon>
        <taxon>Kickxellales</taxon>
        <taxon>Kickxellaceae</taxon>
        <taxon>Coemansia</taxon>
    </lineage>
</organism>
<dbReference type="OrthoDB" id="1932925at2759"/>
<dbReference type="GO" id="GO:0016740">
    <property type="term" value="F:transferase activity"/>
    <property type="evidence" value="ECO:0007669"/>
    <property type="project" value="UniProtKB-KW"/>
</dbReference>
<dbReference type="EMBL" id="JANBUW010000030">
    <property type="protein sequence ID" value="KAJ2850502.1"/>
    <property type="molecule type" value="Genomic_DNA"/>
</dbReference>
<keyword evidence="6 8" id="KW-0472">Membrane</keyword>
<feature type="transmembrane region" description="Helical" evidence="8">
    <location>
        <begin position="349"/>
        <end position="370"/>
    </location>
</feature>
<accession>A0A9W8I903</accession>
<proteinExistence type="inferred from homology"/>
<reference evidence="10" key="1">
    <citation type="submission" date="2022-07" db="EMBL/GenBank/DDBJ databases">
        <title>Phylogenomic reconstructions and comparative analyses of Kickxellomycotina fungi.</title>
        <authorList>
            <person name="Reynolds N.K."/>
            <person name="Stajich J.E."/>
            <person name="Barry K."/>
            <person name="Grigoriev I.V."/>
            <person name="Crous P."/>
            <person name="Smith M.E."/>
        </authorList>
    </citation>
    <scope>NUCLEOTIDE SEQUENCE</scope>
    <source>
        <strain evidence="10">NRRL 1566</strain>
    </source>
</reference>
<evidence type="ECO:0000256" key="6">
    <source>
        <dbReference type="ARBA" id="ARBA00023136"/>
    </source>
</evidence>
<feature type="transmembrane region" description="Helical" evidence="8">
    <location>
        <begin position="451"/>
        <end position="469"/>
    </location>
</feature>
<protein>
    <recommendedName>
        <fullName evidence="9">Cas1p 10 TM acyl transferase domain-containing protein</fullName>
    </recommendedName>
</protein>
<feature type="transmembrane region" description="Helical" evidence="8">
    <location>
        <begin position="786"/>
        <end position="804"/>
    </location>
</feature>